<dbReference type="SUPFAM" id="SSF56487">
    <property type="entry name" value="SRCR-like"/>
    <property type="match status" value="5"/>
</dbReference>
<evidence type="ECO:0000259" key="9">
    <source>
        <dbReference type="PROSITE" id="PS50287"/>
    </source>
</evidence>
<dbReference type="SMART" id="SM00202">
    <property type="entry name" value="SR"/>
    <property type="match status" value="5"/>
</dbReference>
<evidence type="ECO:0000256" key="6">
    <source>
        <dbReference type="ARBA" id="ARBA00023180"/>
    </source>
</evidence>
<dbReference type="Gene3D" id="3.10.250.10">
    <property type="entry name" value="SRCR-like domain"/>
    <property type="match status" value="5"/>
</dbReference>
<protein>
    <recommendedName>
        <fullName evidence="9">SRCR domain-containing protein</fullName>
    </recommendedName>
</protein>
<evidence type="ECO:0000313" key="11">
    <source>
        <dbReference type="Proteomes" id="UP001460270"/>
    </source>
</evidence>
<keyword evidence="3" id="KW-0732">Signal</keyword>
<dbReference type="PANTHER" id="PTHR48071:SF18">
    <property type="entry name" value="DELETED IN MALIGNANT BRAIN TUMORS 1 PROTEIN-RELATED"/>
    <property type="match status" value="1"/>
</dbReference>
<feature type="domain" description="SRCR" evidence="9">
    <location>
        <begin position="175"/>
        <end position="275"/>
    </location>
</feature>
<feature type="disulfide bond" evidence="7">
    <location>
        <begin position="644"/>
        <end position="708"/>
    </location>
</feature>
<proteinExistence type="predicted"/>
<feature type="disulfide bond" evidence="7">
    <location>
        <begin position="321"/>
        <end position="382"/>
    </location>
</feature>
<feature type="domain" description="SRCR" evidence="9">
    <location>
        <begin position="69"/>
        <end position="167"/>
    </location>
</feature>
<evidence type="ECO:0000256" key="2">
    <source>
        <dbReference type="ARBA" id="ARBA00022525"/>
    </source>
</evidence>
<gene>
    <name evidence="10" type="ORF">WMY93_015122</name>
</gene>
<evidence type="ECO:0000256" key="1">
    <source>
        <dbReference type="ARBA" id="ARBA00004613"/>
    </source>
</evidence>
<evidence type="ECO:0000256" key="3">
    <source>
        <dbReference type="ARBA" id="ARBA00022729"/>
    </source>
</evidence>
<accession>A0AAW0P6A5</accession>
<feature type="disulfide bond" evidence="7">
    <location>
        <begin position="426"/>
        <end position="487"/>
    </location>
</feature>
<dbReference type="GO" id="GO:0016020">
    <property type="term" value="C:membrane"/>
    <property type="evidence" value="ECO:0007669"/>
    <property type="project" value="InterPro"/>
</dbReference>
<feature type="domain" description="SRCR" evidence="9">
    <location>
        <begin position="283"/>
        <end position="383"/>
    </location>
</feature>
<comment type="subcellular location">
    <subcellularLocation>
        <location evidence="1">Secreted</location>
    </subcellularLocation>
</comment>
<comment type="caution">
    <text evidence="7">Lacks conserved residue(s) required for the propagation of feature annotation.</text>
</comment>
<dbReference type="FunFam" id="3.10.250.10:FF:000006">
    <property type="entry name" value="neurotrypsin isoform X2"/>
    <property type="match status" value="2"/>
</dbReference>
<dbReference type="PROSITE" id="PS50287">
    <property type="entry name" value="SRCR_2"/>
    <property type="match status" value="5"/>
</dbReference>
<evidence type="ECO:0000256" key="8">
    <source>
        <dbReference type="SAM" id="MobiDB-lite"/>
    </source>
</evidence>
<name>A0AAW0P6A5_9GOBI</name>
<evidence type="ECO:0000256" key="7">
    <source>
        <dbReference type="PROSITE-ProRule" id="PRU00196"/>
    </source>
</evidence>
<reference evidence="11" key="1">
    <citation type="submission" date="2024-04" db="EMBL/GenBank/DDBJ databases">
        <title>Salinicola lusitanus LLJ914,a marine bacterium isolated from the Okinawa Trough.</title>
        <authorList>
            <person name="Li J."/>
        </authorList>
    </citation>
    <scope>NUCLEOTIDE SEQUENCE [LARGE SCALE GENOMIC DNA]</scope>
</reference>
<dbReference type="FunFam" id="3.10.250.10:FF:000005">
    <property type="entry name" value="Neurotrypsin isoform A"/>
    <property type="match status" value="1"/>
</dbReference>
<keyword evidence="5 7" id="KW-1015">Disulfide bond</keyword>
<feature type="disulfide bond" evidence="7">
    <location>
        <begin position="200"/>
        <end position="264"/>
    </location>
</feature>
<evidence type="ECO:0000256" key="4">
    <source>
        <dbReference type="ARBA" id="ARBA00022737"/>
    </source>
</evidence>
<feature type="domain" description="SRCR" evidence="9">
    <location>
        <begin position="619"/>
        <end position="719"/>
    </location>
</feature>
<evidence type="ECO:0000256" key="5">
    <source>
        <dbReference type="ARBA" id="ARBA00023157"/>
    </source>
</evidence>
<organism evidence="10 11">
    <name type="scientific">Mugilogobius chulae</name>
    <name type="common">yellowstripe goby</name>
    <dbReference type="NCBI Taxonomy" id="88201"/>
    <lineage>
        <taxon>Eukaryota</taxon>
        <taxon>Metazoa</taxon>
        <taxon>Chordata</taxon>
        <taxon>Craniata</taxon>
        <taxon>Vertebrata</taxon>
        <taxon>Euteleostomi</taxon>
        <taxon>Actinopterygii</taxon>
        <taxon>Neopterygii</taxon>
        <taxon>Teleostei</taxon>
        <taxon>Neoteleostei</taxon>
        <taxon>Acanthomorphata</taxon>
        <taxon>Gobiaria</taxon>
        <taxon>Gobiiformes</taxon>
        <taxon>Gobioidei</taxon>
        <taxon>Gobiidae</taxon>
        <taxon>Gobionellinae</taxon>
        <taxon>Mugilogobius</taxon>
    </lineage>
</organism>
<keyword evidence="4" id="KW-0677">Repeat</keyword>
<feature type="disulfide bond" evidence="7">
    <location>
        <begin position="352"/>
        <end position="362"/>
    </location>
</feature>
<feature type="disulfide bond" evidence="7">
    <location>
        <begin position="657"/>
        <end position="718"/>
    </location>
</feature>
<dbReference type="PRINTS" id="PR00258">
    <property type="entry name" value="SPERACTRCPTR"/>
</dbReference>
<dbReference type="FunFam" id="3.10.250.10:FF:000002">
    <property type="entry name" value="Scavenger receptor cysteine-rich type 1 protein M130"/>
    <property type="match status" value="1"/>
</dbReference>
<feature type="region of interest" description="Disordered" evidence="8">
    <location>
        <begin position="15"/>
        <end position="37"/>
    </location>
</feature>
<dbReference type="Pfam" id="PF00530">
    <property type="entry name" value="SRCR"/>
    <property type="match status" value="5"/>
</dbReference>
<feature type="disulfide bond" evidence="7">
    <location>
        <begin position="688"/>
        <end position="698"/>
    </location>
</feature>
<keyword evidence="6" id="KW-0325">Glycoprotein</keyword>
<feature type="compositionally biased region" description="Basic and acidic residues" evidence="8">
    <location>
        <begin position="18"/>
        <end position="35"/>
    </location>
</feature>
<dbReference type="PANTHER" id="PTHR48071">
    <property type="entry name" value="SRCR DOMAIN-CONTAINING PROTEIN"/>
    <property type="match status" value="1"/>
</dbReference>
<feature type="disulfide bond" evidence="7">
    <location>
        <begin position="308"/>
        <end position="372"/>
    </location>
</feature>
<feature type="disulfide bond" evidence="7">
    <location>
        <begin position="138"/>
        <end position="148"/>
    </location>
</feature>
<feature type="disulfide bond" evidence="7">
    <location>
        <begin position="244"/>
        <end position="254"/>
    </location>
</feature>
<feature type="disulfide bond" evidence="7">
    <location>
        <begin position="213"/>
        <end position="274"/>
    </location>
</feature>
<dbReference type="PROSITE" id="PS00420">
    <property type="entry name" value="SRCR_1"/>
    <property type="match status" value="4"/>
</dbReference>
<dbReference type="AlphaFoldDB" id="A0AAW0P6A5"/>
<dbReference type="EMBL" id="JBBPFD010000010">
    <property type="protein sequence ID" value="KAK7910438.1"/>
    <property type="molecule type" value="Genomic_DNA"/>
</dbReference>
<evidence type="ECO:0000313" key="10">
    <source>
        <dbReference type="EMBL" id="KAK7910438.1"/>
    </source>
</evidence>
<dbReference type="InterPro" id="IPR001190">
    <property type="entry name" value="SRCR"/>
</dbReference>
<dbReference type="GO" id="GO:0005576">
    <property type="term" value="C:extracellular region"/>
    <property type="evidence" value="ECO:0007669"/>
    <property type="project" value="UniProtKB-SubCell"/>
</dbReference>
<dbReference type="FunFam" id="3.10.250.10:FF:000009">
    <property type="entry name" value="WC1"/>
    <property type="match status" value="1"/>
</dbReference>
<sequence>MGLVVTVTVSQLVNANRRATDHTRAPEPTETHPDSSEVTTRCIIVNNKLKESNPHLEKRPKRRVNSLEVRLVNGGTNCSGRVEIFVAGQWGTVCGWSWDLQDAQVVCRQMGCGTAYSATTRATFGEGTGPFWMNDVECTGNETELTQCGHSGNSYCYHYYDAGVICKDEPVITEMRLVNGGTNCSGRVEISVAGQWGTVCDNSWDLQDAQVVCRQMGCGTAYFATTRAFFGQGTGTIWMNKVACTGSETELTQCGHSGFGNNHCSHGQDVGVICKDKPVITDVRLVNGATNCSGRVEIFVAGQWGTVCDNSLDLQDAQVVCRQMGCGTAFSATNRAFFGKGTGLIWMYNVACTGSETELTQCGHSSLANHYCGHYQDTGVICKVITEMRLVNGGTNCSGRVEIFVAGLWGTVCHNSWDLQDAQVVCRQMGCGTAYSATVSAFFGYGTGSIWMNSVACTGNETELTQCGHSGFGNHKCNHGNDAGVICKGKNPGPPRPNPALYTCATKSRWGRGRRDCIYSSLESTGYLCLKHRIYFCCEHNRISSLVNVCRGLPAVVLVVNTVTLLFTCWSCLLDARLPLNARAGRSRRSAPLWSCEIAPAHRHYIESVCVVSFDITEMRLVNGDNSCSGRVEIFIAGRWGTVCDDAWDLQDAQVVCRQMGCGKAVSAPGKAHFGQGTGPVWMDNVACTGEETELFKCGHNGFRNHYCGHYEAASVICEVMRGSGIFTTRGSRTFDHT</sequence>
<dbReference type="InterPro" id="IPR036772">
    <property type="entry name" value="SRCR-like_dom_sf"/>
</dbReference>
<keyword evidence="11" id="KW-1185">Reference proteome</keyword>
<feature type="disulfide bond" evidence="7">
    <location>
        <begin position="413"/>
        <end position="477"/>
    </location>
</feature>
<comment type="caution">
    <text evidence="10">The sequence shown here is derived from an EMBL/GenBank/DDBJ whole genome shotgun (WGS) entry which is preliminary data.</text>
</comment>
<dbReference type="Proteomes" id="UP001460270">
    <property type="component" value="Unassembled WGS sequence"/>
</dbReference>
<feature type="domain" description="SRCR" evidence="9">
    <location>
        <begin position="388"/>
        <end position="488"/>
    </location>
</feature>
<keyword evidence="2" id="KW-0964">Secreted</keyword>
<feature type="disulfide bond" evidence="7">
    <location>
        <begin position="457"/>
        <end position="467"/>
    </location>
</feature>